<keyword evidence="7 10" id="KW-0472">Membrane</keyword>
<comment type="similarity">
    <text evidence="9 10 11">Belongs to the MurJ/MviN family.</text>
</comment>
<evidence type="ECO:0000256" key="4">
    <source>
        <dbReference type="ARBA" id="ARBA00022960"/>
    </source>
</evidence>
<feature type="transmembrane region" description="Helical" evidence="10">
    <location>
        <begin position="91"/>
        <end position="115"/>
    </location>
</feature>
<evidence type="ECO:0000313" key="13">
    <source>
        <dbReference type="Proteomes" id="UP000275461"/>
    </source>
</evidence>
<evidence type="ECO:0000256" key="10">
    <source>
        <dbReference type="HAMAP-Rule" id="MF_02078"/>
    </source>
</evidence>
<gene>
    <name evidence="10" type="primary">murJ</name>
    <name evidence="12" type="ORF">DFR31_1730</name>
</gene>
<keyword evidence="3 10" id="KW-0812">Transmembrane</keyword>
<feature type="transmembrane region" description="Helical" evidence="10">
    <location>
        <begin position="233"/>
        <end position="255"/>
    </location>
</feature>
<reference evidence="12 13" key="1">
    <citation type="submission" date="2018-10" db="EMBL/GenBank/DDBJ databases">
        <title>Genomic Encyclopedia of Type Strains, Phase IV (KMG-IV): sequencing the most valuable type-strain genomes for metagenomic binning, comparative biology and taxonomic classification.</title>
        <authorList>
            <person name="Goeker M."/>
        </authorList>
    </citation>
    <scope>NUCLEOTIDE SEQUENCE [LARGE SCALE GENOMIC DNA]</scope>
    <source>
        <strain evidence="12 13">DSM 12769</strain>
    </source>
</reference>
<feature type="transmembrane region" description="Helical" evidence="10">
    <location>
        <begin position="275"/>
        <end position="293"/>
    </location>
</feature>
<dbReference type="GO" id="GO:0015648">
    <property type="term" value="F:lipid-linked peptidoglycan transporter activity"/>
    <property type="evidence" value="ECO:0007669"/>
    <property type="project" value="UniProtKB-UniRule"/>
</dbReference>
<dbReference type="PIRSF" id="PIRSF002869">
    <property type="entry name" value="MviN"/>
    <property type="match status" value="1"/>
</dbReference>
<dbReference type="AlphaFoldDB" id="A0A498C016"/>
<dbReference type="GO" id="GO:0008360">
    <property type="term" value="P:regulation of cell shape"/>
    <property type="evidence" value="ECO:0007669"/>
    <property type="project" value="UniProtKB-UniRule"/>
</dbReference>
<evidence type="ECO:0000256" key="3">
    <source>
        <dbReference type="ARBA" id="ARBA00022692"/>
    </source>
</evidence>
<comment type="pathway">
    <text evidence="10">Cell wall biogenesis; peptidoglycan biosynthesis.</text>
</comment>
<dbReference type="InterPro" id="IPR004268">
    <property type="entry name" value="MurJ"/>
</dbReference>
<dbReference type="Proteomes" id="UP000275461">
    <property type="component" value="Unassembled WGS sequence"/>
</dbReference>
<comment type="subcellular location">
    <subcellularLocation>
        <location evidence="10">Cell inner membrane</location>
        <topology evidence="10">Multi-pass membrane protein</topology>
    </subcellularLocation>
    <subcellularLocation>
        <location evidence="1">Cell membrane</location>
        <topology evidence="1">Multi-pass membrane protein</topology>
    </subcellularLocation>
</comment>
<feature type="transmembrane region" description="Helical" evidence="10">
    <location>
        <begin position="314"/>
        <end position="338"/>
    </location>
</feature>
<keyword evidence="10 11" id="KW-0961">Cell wall biogenesis/degradation</keyword>
<evidence type="ECO:0000256" key="8">
    <source>
        <dbReference type="ARBA" id="ARBA00060041"/>
    </source>
</evidence>
<feature type="transmembrane region" description="Helical" evidence="10">
    <location>
        <begin position="350"/>
        <end position="372"/>
    </location>
</feature>
<evidence type="ECO:0000256" key="11">
    <source>
        <dbReference type="PIRNR" id="PIRNR002869"/>
    </source>
</evidence>
<evidence type="ECO:0000256" key="9">
    <source>
        <dbReference type="ARBA" id="ARBA00061532"/>
    </source>
</evidence>
<accession>A0A498C016</accession>
<dbReference type="GO" id="GO:0071555">
    <property type="term" value="P:cell wall organization"/>
    <property type="evidence" value="ECO:0007669"/>
    <property type="project" value="UniProtKB-UniRule"/>
</dbReference>
<proteinExistence type="inferred from homology"/>
<dbReference type="GO" id="GO:0009252">
    <property type="term" value="P:peptidoglycan biosynthetic process"/>
    <property type="evidence" value="ECO:0007669"/>
    <property type="project" value="UniProtKB-UniRule"/>
</dbReference>
<feature type="transmembrane region" description="Helical" evidence="10">
    <location>
        <begin position="384"/>
        <end position="406"/>
    </location>
</feature>
<feature type="transmembrane region" description="Helical" evidence="10">
    <location>
        <begin position="412"/>
        <end position="432"/>
    </location>
</feature>
<dbReference type="UniPathway" id="UPA00219"/>
<keyword evidence="13" id="KW-1185">Reference proteome</keyword>
<evidence type="ECO:0000256" key="5">
    <source>
        <dbReference type="ARBA" id="ARBA00022984"/>
    </source>
</evidence>
<organism evidence="12 13">
    <name type="scientific">Alkalispirillum mobile</name>
    <dbReference type="NCBI Taxonomy" id="85925"/>
    <lineage>
        <taxon>Bacteria</taxon>
        <taxon>Pseudomonadati</taxon>
        <taxon>Pseudomonadota</taxon>
        <taxon>Gammaproteobacteria</taxon>
        <taxon>Chromatiales</taxon>
        <taxon>Ectothiorhodospiraceae</taxon>
        <taxon>Alkalispirillum</taxon>
    </lineage>
</organism>
<comment type="function">
    <text evidence="8 10 11">Involved in peptidoglycan biosynthesis. Transports lipid-linked peptidoglycan precursors from the inner to the outer leaflet of the cytoplasmic membrane.</text>
</comment>
<dbReference type="PANTHER" id="PTHR47019:SF1">
    <property type="entry name" value="LIPID II FLIPPASE MURJ"/>
    <property type="match status" value="1"/>
</dbReference>
<feature type="transmembrane region" description="Helical" evidence="10">
    <location>
        <begin position="484"/>
        <end position="505"/>
    </location>
</feature>
<dbReference type="PRINTS" id="PR01806">
    <property type="entry name" value="VIRFACTRMVIN"/>
</dbReference>
<evidence type="ECO:0000256" key="1">
    <source>
        <dbReference type="ARBA" id="ARBA00004651"/>
    </source>
</evidence>
<dbReference type="PANTHER" id="PTHR47019">
    <property type="entry name" value="LIPID II FLIPPASE MURJ"/>
    <property type="match status" value="1"/>
</dbReference>
<keyword evidence="6 10" id="KW-1133">Transmembrane helix</keyword>
<evidence type="ECO:0000256" key="2">
    <source>
        <dbReference type="ARBA" id="ARBA00022475"/>
    </source>
</evidence>
<dbReference type="GO" id="GO:0034204">
    <property type="term" value="P:lipid translocation"/>
    <property type="evidence" value="ECO:0007669"/>
    <property type="project" value="TreeGrafter"/>
</dbReference>
<evidence type="ECO:0000313" key="12">
    <source>
        <dbReference type="EMBL" id="RLK48623.1"/>
    </source>
</evidence>
<keyword evidence="10" id="KW-0997">Cell inner membrane</keyword>
<sequence length="522" mass="56442">MKAGMFRSVFTFGSLTLVSRVLGLVRDMVVAGVFGSGPQTDAFIVAFKIPNFMRRLFAEGAFSQSFVPVLSEYRTKHPDQVGNLAANTLGVLGAVLLVLTALGVAGAPWVVNLFAPGFTNEPEKYGLAVEMLRWTFPYILFISLTAAAAGILNTWGRFGPPAFAPVLLNLCMIGAAIGIAPLLETPILALAAAVLVAGVLQLLLQLPFLARIGMLRWPRFGWRHPGVRKIMRLMAPAAFGSSVAQINLLLDTVLASFLITGSVTWLYFSDRLVEFPLGVFGVALGTVLLPRLSSEHAAASPERFSRTMDWGLRWVLVLIAPATVGLSAMALPIIATLFHYGQFGELDVMAAGLSLAGYSLGLFGFVLVKVLAPGHFARQDMRTPVRCAVISLLCNMVLSVTVVLWLHDTGVGHVGLAMATAVAAWVNATLLYRALRRTGHYTPCPGWRRLGRQVGLATLVMAVLLLWPASQAEHWLQTGVWERVLHLSGWLAVAALVYFGALRLFGWDWRGMKEPPSGERAG</sequence>
<dbReference type="NCBIfam" id="TIGR01695">
    <property type="entry name" value="murJ_mviN"/>
    <property type="match status" value="1"/>
</dbReference>
<feature type="transmembrane region" description="Helical" evidence="10">
    <location>
        <begin position="135"/>
        <end position="155"/>
    </location>
</feature>
<keyword evidence="10 11" id="KW-0813">Transport</keyword>
<dbReference type="Pfam" id="PF03023">
    <property type="entry name" value="MurJ"/>
    <property type="match status" value="1"/>
</dbReference>
<evidence type="ECO:0000256" key="6">
    <source>
        <dbReference type="ARBA" id="ARBA00022989"/>
    </source>
</evidence>
<feature type="transmembrane region" description="Helical" evidence="10">
    <location>
        <begin position="162"/>
        <end position="183"/>
    </location>
</feature>
<dbReference type="EMBL" id="RCDA01000002">
    <property type="protein sequence ID" value="RLK48623.1"/>
    <property type="molecule type" value="Genomic_DNA"/>
</dbReference>
<keyword evidence="4 10" id="KW-0133">Cell shape</keyword>
<dbReference type="RefSeq" id="WP_121442272.1">
    <property type="nucleotide sequence ID" value="NZ_RCDA01000002.1"/>
</dbReference>
<dbReference type="OrthoDB" id="9816572at2"/>
<keyword evidence="5 10" id="KW-0573">Peptidoglycan synthesis</keyword>
<feature type="transmembrane region" description="Helical" evidence="10">
    <location>
        <begin position="189"/>
        <end position="212"/>
    </location>
</feature>
<comment type="caution">
    <text evidence="12">The sequence shown here is derived from an EMBL/GenBank/DDBJ whole genome shotgun (WGS) entry which is preliminary data.</text>
</comment>
<protein>
    <recommendedName>
        <fullName evidence="10">Probable lipid II flippase MurJ</fullName>
    </recommendedName>
</protein>
<dbReference type="CDD" id="cd13123">
    <property type="entry name" value="MATE_MurJ_like"/>
    <property type="match status" value="1"/>
</dbReference>
<name>A0A498C016_9GAMM</name>
<feature type="transmembrane region" description="Helical" evidence="10">
    <location>
        <begin position="453"/>
        <end position="472"/>
    </location>
</feature>
<dbReference type="HAMAP" id="MF_02078">
    <property type="entry name" value="MurJ_MviN"/>
    <property type="match status" value="1"/>
</dbReference>
<dbReference type="GO" id="GO:0005886">
    <property type="term" value="C:plasma membrane"/>
    <property type="evidence" value="ECO:0007669"/>
    <property type="project" value="UniProtKB-SubCell"/>
</dbReference>
<keyword evidence="2 10" id="KW-1003">Cell membrane</keyword>
<dbReference type="InterPro" id="IPR051050">
    <property type="entry name" value="Lipid_II_flippase_MurJ/MviN"/>
</dbReference>
<evidence type="ECO:0000256" key="7">
    <source>
        <dbReference type="ARBA" id="ARBA00023136"/>
    </source>
</evidence>